<name>A0AAW5ATK3_9NEIS</name>
<dbReference type="RefSeq" id="WP_237093188.1">
    <property type="nucleotide sequence ID" value="NZ_JAKKDL010000013.1"/>
</dbReference>
<dbReference type="Pfam" id="PF06048">
    <property type="entry name" value="DUF927"/>
    <property type="match status" value="1"/>
</dbReference>
<dbReference type="InterPro" id="IPR009270">
    <property type="entry name" value="DUF927"/>
</dbReference>
<evidence type="ECO:0000259" key="2">
    <source>
        <dbReference type="Pfam" id="PF06048"/>
    </source>
</evidence>
<organism evidence="3 4">
    <name type="scientific">Neisseria lisongii</name>
    <dbReference type="NCBI Taxonomy" id="2912188"/>
    <lineage>
        <taxon>Bacteria</taxon>
        <taxon>Pseudomonadati</taxon>
        <taxon>Pseudomonadota</taxon>
        <taxon>Betaproteobacteria</taxon>
        <taxon>Neisseriales</taxon>
        <taxon>Neisseriaceae</taxon>
        <taxon>Neisseria</taxon>
    </lineage>
</organism>
<evidence type="ECO:0000313" key="3">
    <source>
        <dbReference type="EMBL" id="MCF7530320.1"/>
    </source>
</evidence>
<gene>
    <name evidence="3" type="ORF">L4H06_08795</name>
</gene>
<feature type="region of interest" description="Disordered" evidence="1">
    <location>
        <begin position="1"/>
        <end position="37"/>
    </location>
</feature>
<feature type="domain" description="DUF927" evidence="2">
    <location>
        <begin position="72"/>
        <end position="352"/>
    </location>
</feature>
<evidence type="ECO:0000313" key="4">
    <source>
        <dbReference type="Proteomes" id="UP001201397"/>
    </source>
</evidence>
<reference evidence="3" key="1">
    <citation type="submission" date="2022-01" db="EMBL/GenBank/DDBJ databases">
        <title>Neisseria sp. ZJ104.</title>
        <authorList>
            <person name="Yang C."/>
        </authorList>
    </citation>
    <scope>NUCLEOTIDE SEQUENCE</scope>
    <source>
        <strain evidence="3">ZJ104</strain>
    </source>
</reference>
<feature type="compositionally biased region" description="Basic and acidic residues" evidence="1">
    <location>
        <begin position="1"/>
        <end position="14"/>
    </location>
</feature>
<accession>A0AAW5ATK3</accession>
<protein>
    <submittedName>
        <fullName evidence="3">DUF927 domain-containing protein</fullName>
    </submittedName>
</protein>
<dbReference type="AlphaFoldDB" id="A0AAW5ATK3"/>
<dbReference type="Proteomes" id="UP001201397">
    <property type="component" value="Unassembled WGS sequence"/>
</dbReference>
<dbReference type="EMBL" id="JAKKDL010000013">
    <property type="protein sequence ID" value="MCF7530320.1"/>
    <property type="molecule type" value="Genomic_DNA"/>
</dbReference>
<sequence length="657" mass="72371">MNKQTTHETERKTAFSDGQEAAQTGKRGKGRGKPRPNVIELNQSDLEALQNITQAEGDSQKPYYNLVKSGINAGLYFYDVGTAKDGTQYIKPPVKLSDPITIIGLGKSTDGKAYRLLKVKPTGSREEEIIAFPLESVGRPDGWAFLRSHGAGIRQNTVTMAHLANYLQWEGEQTEYRFTKTGGWCDESQTAYVLANGEIIGEAAKPVFYIGDLSKHKAYEQAGSLEDWQQHIARYTEGNSRLLLALGTVFAAPLLAITKQEGGGFHFFGSSSIGKSISGKVAMSVIGNPEQLKIQWNGTGLSFDNYAATNSDGALFLDEMGQADGRTLDYASYAVFNGVKKGQAAKEGGNREHLTWRVLVISNGEYEPEHFMRKYNYEWQAGQAVRLPAIPADAGAGYGTFDTLHGFERPELLAAHLEQSVNLYHGAAWRAYLSQLTQAMQQDSSAFKARLLALQNAFLSALPSDLSSQPIRAAKRFALACAALELAGEWGITGLAQGVGAAGVKTCFDAWLEHAGKENKEESDIMKTARSFMMLYGLSERFTRDPKQAAGEIDYLGENIETNRNHAGFRLDARRTGETPTWYILDKVFEEEICKGKNIRLVCSVLEAAGWLWRDGRNYKRRVPPSLIGQNLLPKNTRLYCLRGIAPPETEESGTDT</sequence>
<evidence type="ECO:0000256" key="1">
    <source>
        <dbReference type="SAM" id="MobiDB-lite"/>
    </source>
</evidence>
<proteinExistence type="predicted"/>
<comment type="caution">
    <text evidence="3">The sequence shown here is derived from an EMBL/GenBank/DDBJ whole genome shotgun (WGS) entry which is preliminary data.</text>
</comment>